<comment type="similarity">
    <text evidence="1">Belongs to the UDP-glycosyltransferase family.</text>
</comment>
<dbReference type="PANTHER" id="PTHR11926">
    <property type="entry name" value="GLUCOSYL/GLUCURONOSYL TRANSFERASES"/>
    <property type="match status" value="1"/>
</dbReference>
<evidence type="ECO:0000256" key="1">
    <source>
        <dbReference type="ARBA" id="ARBA00009995"/>
    </source>
</evidence>
<organism evidence="2 3">
    <name type="scientific">Dendrobium catenatum</name>
    <dbReference type="NCBI Taxonomy" id="906689"/>
    <lineage>
        <taxon>Eukaryota</taxon>
        <taxon>Viridiplantae</taxon>
        <taxon>Streptophyta</taxon>
        <taxon>Embryophyta</taxon>
        <taxon>Tracheophyta</taxon>
        <taxon>Spermatophyta</taxon>
        <taxon>Magnoliopsida</taxon>
        <taxon>Liliopsida</taxon>
        <taxon>Asparagales</taxon>
        <taxon>Orchidaceae</taxon>
        <taxon>Epidendroideae</taxon>
        <taxon>Malaxideae</taxon>
        <taxon>Dendrobiinae</taxon>
        <taxon>Dendrobium</taxon>
    </lineage>
</organism>
<dbReference type="SUPFAM" id="SSF53756">
    <property type="entry name" value="UDP-Glycosyltransferase/glycogen phosphorylase"/>
    <property type="match status" value="1"/>
</dbReference>
<evidence type="ECO:0000313" key="3">
    <source>
        <dbReference type="Proteomes" id="UP000233837"/>
    </source>
</evidence>
<accession>A0A2I0V6Z7</accession>
<dbReference type="AlphaFoldDB" id="A0A2I0V6Z7"/>
<dbReference type="PANTHER" id="PTHR11926:SF774">
    <property type="entry name" value="UDP-GLYCOSYLTRANSFERASE 85A1-RELATED"/>
    <property type="match status" value="1"/>
</dbReference>
<dbReference type="EMBL" id="KZ505562">
    <property type="protein sequence ID" value="PKU59187.1"/>
    <property type="molecule type" value="Genomic_DNA"/>
</dbReference>
<reference evidence="2 3" key="1">
    <citation type="journal article" date="2016" name="Sci. Rep.">
        <title>The Dendrobium catenatum Lindl. genome sequence provides insights into polysaccharide synthase, floral development and adaptive evolution.</title>
        <authorList>
            <person name="Zhang G.Q."/>
            <person name="Xu Q."/>
            <person name="Bian C."/>
            <person name="Tsai W.C."/>
            <person name="Yeh C.M."/>
            <person name="Liu K.W."/>
            <person name="Yoshida K."/>
            <person name="Zhang L.S."/>
            <person name="Chang S.B."/>
            <person name="Chen F."/>
            <person name="Shi Y."/>
            <person name="Su Y.Y."/>
            <person name="Zhang Y.Q."/>
            <person name="Chen L.J."/>
            <person name="Yin Y."/>
            <person name="Lin M."/>
            <person name="Huang H."/>
            <person name="Deng H."/>
            <person name="Wang Z.W."/>
            <person name="Zhu S.L."/>
            <person name="Zhao X."/>
            <person name="Deng C."/>
            <person name="Niu S.C."/>
            <person name="Huang J."/>
            <person name="Wang M."/>
            <person name="Liu G.H."/>
            <person name="Yang H.J."/>
            <person name="Xiao X.J."/>
            <person name="Hsiao Y.Y."/>
            <person name="Wu W.L."/>
            <person name="Chen Y.Y."/>
            <person name="Mitsuda N."/>
            <person name="Ohme-Takagi M."/>
            <person name="Luo Y.B."/>
            <person name="Van de Peer Y."/>
            <person name="Liu Z.J."/>
        </authorList>
    </citation>
    <scope>NUCLEOTIDE SEQUENCE [LARGE SCALE GENOMIC DNA]</scope>
    <source>
        <tissue evidence="2">The whole plant</tissue>
    </source>
</reference>
<reference evidence="2 3" key="2">
    <citation type="journal article" date="2017" name="Nature">
        <title>The Apostasia genome and the evolution of orchids.</title>
        <authorList>
            <person name="Zhang G.Q."/>
            <person name="Liu K.W."/>
            <person name="Li Z."/>
            <person name="Lohaus R."/>
            <person name="Hsiao Y.Y."/>
            <person name="Niu S.C."/>
            <person name="Wang J.Y."/>
            <person name="Lin Y.C."/>
            <person name="Xu Q."/>
            <person name="Chen L.J."/>
            <person name="Yoshida K."/>
            <person name="Fujiwara S."/>
            <person name="Wang Z.W."/>
            <person name="Zhang Y.Q."/>
            <person name="Mitsuda N."/>
            <person name="Wang M."/>
            <person name="Liu G.H."/>
            <person name="Pecoraro L."/>
            <person name="Huang H.X."/>
            <person name="Xiao X.J."/>
            <person name="Lin M."/>
            <person name="Wu X.Y."/>
            <person name="Wu W.L."/>
            <person name="Chen Y.Y."/>
            <person name="Chang S.B."/>
            <person name="Sakamoto S."/>
            <person name="Ohme-Takagi M."/>
            <person name="Yagi M."/>
            <person name="Zeng S.J."/>
            <person name="Shen C.Y."/>
            <person name="Yeh C.M."/>
            <person name="Luo Y.B."/>
            <person name="Tsai W.C."/>
            <person name="Van de Peer Y."/>
            <person name="Liu Z.J."/>
        </authorList>
    </citation>
    <scope>NUCLEOTIDE SEQUENCE [LARGE SCALE GENOMIC DNA]</scope>
    <source>
        <tissue evidence="2">The whole plant</tissue>
    </source>
</reference>
<name>A0A2I0V6Z7_9ASPA</name>
<proteinExistence type="inferred from homology"/>
<sequence length="69" mass="7811">MEIDNNVERKDVEELIREMMTGEKKGNEIRKKAMEWKESAIKATGPDGASLVNLEKMINEVLLGNKAVH</sequence>
<dbReference type="GO" id="GO:0080043">
    <property type="term" value="F:quercetin 3-O-glucosyltransferase activity"/>
    <property type="evidence" value="ECO:0007669"/>
    <property type="project" value="TreeGrafter"/>
</dbReference>
<dbReference type="Gene3D" id="3.40.50.2000">
    <property type="entry name" value="Glycogen Phosphorylase B"/>
    <property type="match status" value="2"/>
</dbReference>
<keyword evidence="2" id="KW-0808">Transferase</keyword>
<evidence type="ECO:0000313" key="2">
    <source>
        <dbReference type="EMBL" id="PKU59187.1"/>
    </source>
</evidence>
<dbReference type="Proteomes" id="UP000233837">
    <property type="component" value="Unassembled WGS sequence"/>
</dbReference>
<dbReference type="GO" id="GO:0080044">
    <property type="term" value="F:quercetin 7-O-glucosyltransferase activity"/>
    <property type="evidence" value="ECO:0007669"/>
    <property type="project" value="TreeGrafter"/>
</dbReference>
<keyword evidence="3" id="KW-1185">Reference proteome</keyword>
<gene>
    <name evidence="2" type="primary">UGT85A3</name>
    <name evidence="2" type="ORF">MA16_Dca029130</name>
</gene>
<protein>
    <submittedName>
        <fullName evidence="2">UDP-glycosyltransferase 85A3</fullName>
    </submittedName>
</protein>